<dbReference type="EMBL" id="JPGY02000001">
    <property type="protein sequence ID" value="KRU10986.1"/>
    <property type="molecule type" value="Genomic_DNA"/>
</dbReference>
<dbReference type="AlphaFoldDB" id="A0A0H3J9V9"/>
<dbReference type="KEGG" id="cpae:CPAST_c29520"/>
<name>A0A0H3J9V9_CLOPA</name>
<sequence length="231" mass="26535">MQDKILIVDDEKNILDVLAYSLKREGYMIDTACAGKEALRKIDSFNPHILILDLMLPEINGYDVCKKLTDKNIGIIMLTAKSDIIDKLLGLELGADDYLTKPFDIREVIARVKSLSRRLNKNINEEKNIISIKNFILNLSERTVIIDNKSIELTSIEFDLLYLLLSNPNIVYSRNQLLDLVWKTDYFGGTRTVDTHIQRIRKKLGIHYQSLIQTVHGTGYRGVIKLNENRD</sequence>
<dbReference type="EMBL" id="CP009268">
    <property type="protein sequence ID" value="AJA53006.1"/>
    <property type="molecule type" value="Genomic_DNA"/>
</dbReference>
<dbReference type="SUPFAM" id="SSF46894">
    <property type="entry name" value="C-terminal effector domain of the bipartite response regulators"/>
    <property type="match status" value="1"/>
</dbReference>
<dbReference type="GO" id="GO:0000976">
    <property type="term" value="F:transcription cis-regulatory region binding"/>
    <property type="evidence" value="ECO:0007669"/>
    <property type="project" value="TreeGrafter"/>
</dbReference>
<dbReference type="PATRIC" id="fig|1262449.3.peg.1401"/>
<dbReference type="PROSITE" id="PS51755">
    <property type="entry name" value="OMPR_PHOB"/>
    <property type="match status" value="1"/>
</dbReference>
<feature type="domain" description="OmpR/PhoB-type" evidence="11">
    <location>
        <begin position="127"/>
        <end position="224"/>
    </location>
</feature>
<dbReference type="GO" id="GO:0005829">
    <property type="term" value="C:cytosol"/>
    <property type="evidence" value="ECO:0007669"/>
    <property type="project" value="TreeGrafter"/>
</dbReference>
<evidence type="ECO:0000256" key="3">
    <source>
        <dbReference type="ARBA" id="ARBA00023012"/>
    </source>
</evidence>
<dbReference type="CDD" id="cd00383">
    <property type="entry name" value="trans_reg_C"/>
    <property type="match status" value="1"/>
</dbReference>
<reference evidence="13" key="2">
    <citation type="submission" date="2015-10" db="EMBL/GenBank/DDBJ databases">
        <title>Improved Draft Genome Sequence of Clostridium pasteurianum Strain ATCC 6013 (DSM 525) Using a Hybrid Next-Generation Sequencing Approach.</title>
        <authorList>
            <person name="Pyne M.E."/>
            <person name="Utturkar S.M."/>
            <person name="Brown S.D."/>
            <person name="Moo-Young M."/>
            <person name="Chung D.A."/>
            <person name="Chou P.C."/>
        </authorList>
    </citation>
    <scope>NUCLEOTIDE SEQUENCE</scope>
    <source>
        <strain evidence="13">ATCC 6013</strain>
    </source>
</reference>
<keyword evidence="6" id="KW-0804">Transcription</keyword>
<reference evidence="12 15" key="1">
    <citation type="journal article" date="2015" name="Genome Announc.">
        <title>Complete Genome Sequence of the Nitrogen-Fixing and Solvent-Producing Clostridium pasteurianum DSM 525.</title>
        <authorList>
            <person name="Poehlein A."/>
            <person name="Grosse-Honebrink A."/>
            <person name="Zhang Y."/>
            <person name="Minton N.P."/>
            <person name="Daniel R."/>
        </authorList>
    </citation>
    <scope>NUCLEOTIDE SEQUENCE [LARGE SCALE GENOMIC DNA]</scope>
    <source>
        <strain evidence="12">DSM 525</strain>
        <strain evidence="15">DSM 525 / ATCC 6013</strain>
    </source>
</reference>
<protein>
    <recommendedName>
        <fullName evidence="1">Stage 0 sporulation protein A homolog</fullName>
    </recommendedName>
</protein>
<dbReference type="Proteomes" id="UP000028042">
    <property type="component" value="Unassembled WGS sequence"/>
</dbReference>
<accession>A0A0H3J9V9</accession>
<evidence type="ECO:0000313" key="14">
    <source>
        <dbReference type="Proteomes" id="UP000028042"/>
    </source>
</evidence>
<dbReference type="RefSeq" id="WP_003443320.1">
    <property type="nucleotide sequence ID" value="NZ_ANZB01000003.1"/>
</dbReference>
<dbReference type="PROSITE" id="PS50110">
    <property type="entry name" value="RESPONSE_REGULATORY"/>
    <property type="match status" value="1"/>
</dbReference>
<evidence type="ECO:0000256" key="6">
    <source>
        <dbReference type="ARBA" id="ARBA00023163"/>
    </source>
</evidence>
<keyword evidence="3" id="KW-0902">Two-component regulatory system</keyword>
<dbReference type="InterPro" id="IPR011006">
    <property type="entry name" value="CheY-like_superfamily"/>
</dbReference>
<feature type="domain" description="Response regulatory" evidence="10">
    <location>
        <begin position="4"/>
        <end position="116"/>
    </location>
</feature>
<evidence type="ECO:0000259" key="11">
    <source>
        <dbReference type="PROSITE" id="PS51755"/>
    </source>
</evidence>
<dbReference type="Gene3D" id="1.10.10.10">
    <property type="entry name" value="Winged helix-like DNA-binding domain superfamily/Winged helix DNA-binding domain"/>
    <property type="match status" value="1"/>
</dbReference>
<dbReference type="Gene3D" id="6.10.250.690">
    <property type="match status" value="1"/>
</dbReference>
<dbReference type="GeneID" id="93075074"/>
<dbReference type="GO" id="GO:0032993">
    <property type="term" value="C:protein-DNA complex"/>
    <property type="evidence" value="ECO:0007669"/>
    <property type="project" value="TreeGrafter"/>
</dbReference>
<dbReference type="PANTHER" id="PTHR48111">
    <property type="entry name" value="REGULATOR OF RPOS"/>
    <property type="match status" value="1"/>
</dbReference>
<keyword evidence="15" id="KW-1185">Reference proteome</keyword>
<organism evidence="12 15">
    <name type="scientific">Clostridium pasteurianum DSM 525 = ATCC 6013</name>
    <dbReference type="NCBI Taxonomy" id="1262449"/>
    <lineage>
        <taxon>Bacteria</taxon>
        <taxon>Bacillati</taxon>
        <taxon>Bacillota</taxon>
        <taxon>Clostridia</taxon>
        <taxon>Eubacteriales</taxon>
        <taxon>Clostridiaceae</taxon>
        <taxon>Clostridium</taxon>
    </lineage>
</organism>
<dbReference type="FunFam" id="1.10.10.10:FF:000018">
    <property type="entry name" value="DNA-binding response regulator ResD"/>
    <property type="match status" value="1"/>
</dbReference>
<dbReference type="SUPFAM" id="SSF52172">
    <property type="entry name" value="CheY-like"/>
    <property type="match status" value="1"/>
</dbReference>
<dbReference type="Gene3D" id="3.40.50.2300">
    <property type="match status" value="1"/>
</dbReference>
<gene>
    <name evidence="12" type="primary">phoP3</name>
    <name evidence="12" type="ORF">CLPA_c29520</name>
    <name evidence="13" type="ORF">CP6013_00233</name>
</gene>
<dbReference type="InterPro" id="IPR016032">
    <property type="entry name" value="Sig_transdc_resp-reg_C-effctor"/>
</dbReference>
<reference evidence="13 14" key="3">
    <citation type="journal article" name="Genome Announc.">
        <title>Improved Draft Genome Sequence of Clostridium pasteurianum Strain ATCC 6013 (DSM 525) Using a Hybrid Next-Generation Sequencing Approach.</title>
        <authorList>
            <person name="Pyne M.E."/>
            <person name="Utturkar S."/>
            <person name="Brown S.D."/>
            <person name="Moo-Young M."/>
            <person name="Chung D.A."/>
            <person name="Chou C.P."/>
        </authorList>
    </citation>
    <scope>NUCLEOTIDE SEQUENCE [LARGE SCALE GENOMIC DNA]</scope>
    <source>
        <strain evidence="13 14">ATCC 6013</strain>
    </source>
</reference>
<comment type="function">
    <text evidence="7">May play the central regulatory role in sporulation. It may be an element of the effector pathway responsible for the activation of sporulation genes in response to nutritional stress. Spo0A may act in concert with spo0H (a sigma factor) to control the expression of some genes that are critical to the sporulation process.</text>
</comment>
<evidence type="ECO:0000256" key="5">
    <source>
        <dbReference type="ARBA" id="ARBA00023125"/>
    </source>
</evidence>
<evidence type="ECO:0000256" key="4">
    <source>
        <dbReference type="ARBA" id="ARBA00023015"/>
    </source>
</evidence>
<dbReference type="Pfam" id="PF00486">
    <property type="entry name" value="Trans_reg_C"/>
    <property type="match status" value="1"/>
</dbReference>
<proteinExistence type="predicted"/>
<feature type="modified residue" description="4-aspartylphosphate" evidence="8">
    <location>
        <position position="53"/>
    </location>
</feature>
<dbReference type="PANTHER" id="PTHR48111:SF40">
    <property type="entry name" value="PHOSPHATE REGULON TRANSCRIPTIONAL REGULATORY PROTEIN PHOB"/>
    <property type="match status" value="1"/>
</dbReference>
<evidence type="ECO:0000256" key="8">
    <source>
        <dbReference type="PROSITE-ProRule" id="PRU00169"/>
    </source>
</evidence>
<dbReference type="Pfam" id="PF00072">
    <property type="entry name" value="Response_reg"/>
    <property type="match status" value="1"/>
</dbReference>
<dbReference type="InterPro" id="IPR039420">
    <property type="entry name" value="WalR-like"/>
</dbReference>
<keyword evidence="4" id="KW-0805">Transcription regulation</keyword>
<evidence type="ECO:0000313" key="13">
    <source>
        <dbReference type="EMBL" id="KRU10986.1"/>
    </source>
</evidence>
<dbReference type="SMART" id="SM00448">
    <property type="entry name" value="REC"/>
    <property type="match status" value="1"/>
</dbReference>
<dbReference type="eggNOG" id="COG0745">
    <property type="taxonomic scope" value="Bacteria"/>
</dbReference>
<evidence type="ECO:0000256" key="7">
    <source>
        <dbReference type="ARBA" id="ARBA00024867"/>
    </source>
</evidence>
<dbReference type="InterPro" id="IPR036388">
    <property type="entry name" value="WH-like_DNA-bd_sf"/>
</dbReference>
<feature type="DNA-binding region" description="OmpR/PhoB-type" evidence="9">
    <location>
        <begin position="127"/>
        <end position="224"/>
    </location>
</feature>
<keyword evidence="2 8" id="KW-0597">Phosphoprotein</keyword>
<dbReference type="FunFam" id="3.40.50.2300:FF:000001">
    <property type="entry name" value="DNA-binding response regulator PhoB"/>
    <property type="match status" value="1"/>
</dbReference>
<evidence type="ECO:0000256" key="2">
    <source>
        <dbReference type="ARBA" id="ARBA00022553"/>
    </source>
</evidence>
<keyword evidence="5 9" id="KW-0238">DNA-binding</keyword>
<evidence type="ECO:0000313" key="15">
    <source>
        <dbReference type="Proteomes" id="UP000030905"/>
    </source>
</evidence>
<evidence type="ECO:0000256" key="1">
    <source>
        <dbReference type="ARBA" id="ARBA00018672"/>
    </source>
</evidence>
<dbReference type="KEGG" id="cpat:CLPA_c29520"/>
<dbReference type="Proteomes" id="UP000030905">
    <property type="component" value="Chromosome"/>
</dbReference>
<dbReference type="SMART" id="SM00862">
    <property type="entry name" value="Trans_reg_C"/>
    <property type="match status" value="1"/>
</dbReference>
<evidence type="ECO:0000259" key="10">
    <source>
        <dbReference type="PROSITE" id="PS50110"/>
    </source>
</evidence>
<dbReference type="GO" id="GO:0006355">
    <property type="term" value="P:regulation of DNA-templated transcription"/>
    <property type="evidence" value="ECO:0007669"/>
    <property type="project" value="InterPro"/>
</dbReference>
<evidence type="ECO:0000256" key="9">
    <source>
        <dbReference type="PROSITE-ProRule" id="PRU01091"/>
    </source>
</evidence>
<dbReference type="GO" id="GO:0000156">
    <property type="term" value="F:phosphorelay response regulator activity"/>
    <property type="evidence" value="ECO:0007669"/>
    <property type="project" value="TreeGrafter"/>
</dbReference>
<dbReference type="InterPro" id="IPR001789">
    <property type="entry name" value="Sig_transdc_resp-reg_receiver"/>
</dbReference>
<evidence type="ECO:0000313" key="12">
    <source>
        <dbReference type="EMBL" id="AJA53006.1"/>
    </source>
</evidence>
<dbReference type="InterPro" id="IPR001867">
    <property type="entry name" value="OmpR/PhoB-type_DNA-bd"/>
</dbReference>